<evidence type="ECO:0000313" key="4">
    <source>
        <dbReference type="EMBL" id="EFK54909.1"/>
    </source>
</evidence>
<dbReference type="AlphaFoldDB" id="D7WAM8"/>
<dbReference type="InterPro" id="IPR005182">
    <property type="entry name" value="YdbS-like_PH"/>
</dbReference>
<comment type="caution">
    <text evidence="4">The sequence shown here is derived from an EMBL/GenBank/DDBJ whole genome shotgun (WGS) entry which is preliminary data.</text>
</comment>
<feature type="transmembrane region" description="Helical" evidence="2">
    <location>
        <begin position="67"/>
        <end position="87"/>
    </location>
</feature>
<gene>
    <name evidence="4" type="ORF">HMPREF0291_10167</name>
</gene>
<keyword evidence="5" id="KW-1185">Reference proteome</keyword>
<dbReference type="PANTHER" id="PTHR34473">
    <property type="entry name" value="UPF0699 TRANSMEMBRANE PROTEIN YDBS"/>
    <property type="match status" value="1"/>
</dbReference>
<feature type="compositionally biased region" description="Basic and acidic residues" evidence="1">
    <location>
        <begin position="1"/>
        <end position="12"/>
    </location>
</feature>
<feature type="transmembrane region" description="Helical" evidence="2">
    <location>
        <begin position="42"/>
        <end position="61"/>
    </location>
</feature>
<sequence>MQGAHEAESPDRRRSHLNQPAQMPTDVSGMNPVSRKLITARYISQTIWAAVLAGSFGLAQFQLGGVWWWGAAAIGLWYVFQLIMIPLRVRNTGWLETDNELLITKGKITQNFTVVPYGRIQYVDVSTGPFTRPLGLKELALHTASATTDATIPGLPAEEADALRERLAFQARERMSGL</sequence>
<dbReference type="Proteomes" id="UP000004208">
    <property type="component" value="Unassembled WGS sequence"/>
</dbReference>
<dbReference type="EMBL" id="ACLJ02000001">
    <property type="protein sequence ID" value="EFK54909.1"/>
    <property type="molecule type" value="Genomic_DNA"/>
</dbReference>
<reference evidence="4" key="1">
    <citation type="submission" date="2010-06" db="EMBL/GenBank/DDBJ databases">
        <authorList>
            <person name="Muzny D."/>
            <person name="Qin X."/>
            <person name="Buhay C."/>
            <person name="Dugan-Rocha S."/>
            <person name="Ding Y."/>
            <person name="Chen G."/>
            <person name="Hawes A."/>
            <person name="Holder M."/>
            <person name="Jhangiani S."/>
            <person name="Johnson A."/>
            <person name="Khan Z."/>
            <person name="Li Z."/>
            <person name="Liu W."/>
            <person name="Liu X."/>
            <person name="Perez L."/>
            <person name="Shen H."/>
            <person name="Wang Q."/>
            <person name="Watt J."/>
            <person name="Xi L."/>
            <person name="Xin Y."/>
            <person name="Zhou J."/>
            <person name="Deng J."/>
            <person name="Jiang H."/>
            <person name="Liu Y."/>
            <person name="Qu J."/>
            <person name="Song X.-Z."/>
            <person name="Zhang L."/>
            <person name="Villasana D."/>
            <person name="Johnson A."/>
            <person name="Liu J."/>
            <person name="Liyanage D."/>
            <person name="Lorensuhewa L."/>
            <person name="Robinson T."/>
            <person name="Song A."/>
            <person name="Song B.-B."/>
            <person name="Dinh H."/>
            <person name="Thornton R."/>
            <person name="Coyle M."/>
            <person name="Francisco L."/>
            <person name="Jackson L."/>
            <person name="Javaid M."/>
            <person name="Korchina V."/>
            <person name="Kovar C."/>
            <person name="Mata R."/>
            <person name="Mathew T."/>
            <person name="Ngo R."/>
            <person name="Nguyen L."/>
            <person name="Nguyen N."/>
            <person name="Okwuonu G."/>
            <person name="Ongeri F."/>
            <person name="Pham C."/>
            <person name="Simmons D."/>
            <person name="Wilczek-Boney K."/>
            <person name="Hale W."/>
            <person name="Jakkamsetti A."/>
            <person name="Pham P."/>
            <person name="Ruth R."/>
            <person name="San Lucas F."/>
            <person name="Warren J."/>
            <person name="Zhang J."/>
            <person name="Zhao Z."/>
            <person name="Zhou C."/>
            <person name="Zhu D."/>
            <person name="Lee S."/>
            <person name="Bess C."/>
            <person name="Blankenburg K."/>
            <person name="Forbes L."/>
            <person name="Fu Q."/>
            <person name="Gubbala S."/>
            <person name="Hirani K."/>
            <person name="Jayaseelan J.C."/>
            <person name="Lara F."/>
            <person name="Munidasa M."/>
            <person name="Palculict T."/>
            <person name="Patil S."/>
            <person name="Pu L.-L."/>
            <person name="Saada N."/>
            <person name="Tang L."/>
            <person name="Weissenberger G."/>
            <person name="Zhu Y."/>
            <person name="Hemphill L."/>
            <person name="Shang Y."/>
            <person name="Youmans B."/>
            <person name="Ayvaz T."/>
            <person name="Ross M."/>
            <person name="Santibanez J."/>
            <person name="Aqrawi P."/>
            <person name="Gross S."/>
            <person name="Joshi V."/>
            <person name="Fowler G."/>
            <person name="Nazareth L."/>
            <person name="Reid J."/>
            <person name="Worley K."/>
            <person name="Petrosino J."/>
            <person name="Highlander S."/>
            <person name="Gibbs R."/>
        </authorList>
    </citation>
    <scope>NUCLEOTIDE SEQUENCE [LARGE SCALE GENOMIC DNA]</scope>
    <source>
        <strain evidence="4">ATCC 33030</strain>
    </source>
</reference>
<dbReference type="STRING" id="585529.HMPREF0291_10167"/>
<dbReference type="eggNOG" id="COG3402">
    <property type="taxonomic scope" value="Bacteria"/>
</dbReference>
<evidence type="ECO:0000313" key="5">
    <source>
        <dbReference type="Proteomes" id="UP000004208"/>
    </source>
</evidence>
<feature type="domain" description="YdbS-like PH" evidence="3">
    <location>
        <begin position="89"/>
        <end position="167"/>
    </location>
</feature>
<protein>
    <recommendedName>
        <fullName evidence="3">YdbS-like PH domain-containing protein</fullName>
    </recommendedName>
</protein>
<evidence type="ECO:0000259" key="3">
    <source>
        <dbReference type="Pfam" id="PF03703"/>
    </source>
</evidence>
<keyword evidence="2" id="KW-0472">Membrane</keyword>
<evidence type="ECO:0000256" key="1">
    <source>
        <dbReference type="SAM" id="MobiDB-lite"/>
    </source>
</evidence>
<keyword evidence="2" id="KW-0812">Transmembrane</keyword>
<keyword evidence="2" id="KW-1133">Transmembrane helix</keyword>
<dbReference type="PANTHER" id="PTHR34473:SF3">
    <property type="entry name" value="TRANSMEMBRANE PROTEIN-RELATED"/>
    <property type="match status" value="1"/>
</dbReference>
<feature type="region of interest" description="Disordered" evidence="1">
    <location>
        <begin position="1"/>
        <end position="27"/>
    </location>
</feature>
<proteinExistence type="predicted"/>
<organism evidence="4 5">
    <name type="scientific">Corynebacterium genitalium ATCC 33030</name>
    <dbReference type="NCBI Taxonomy" id="585529"/>
    <lineage>
        <taxon>Bacteria</taxon>
        <taxon>Bacillati</taxon>
        <taxon>Actinomycetota</taxon>
        <taxon>Actinomycetes</taxon>
        <taxon>Mycobacteriales</taxon>
        <taxon>Corynebacteriaceae</taxon>
        <taxon>Corynebacterium</taxon>
    </lineage>
</organism>
<name>D7WAM8_9CORY</name>
<accession>D7WAM8</accession>
<dbReference type="HOGENOM" id="CLU_104197_0_0_11"/>
<dbReference type="Pfam" id="PF03703">
    <property type="entry name" value="bPH_2"/>
    <property type="match status" value="1"/>
</dbReference>
<evidence type="ECO:0000256" key="2">
    <source>
        <dbReference type="SAM" id="Phobius"/>
    </source>
</evidence>